<comment type="subcellular location">
    <subcellularLocation>
        <location evidence="5">Cell membrane</location>
        <topology evidence="5">Peripheral membrane protein</topology>
        <orientation evidence="5">Cytoplasmic side</orientation>
    </subcellularLocation>
    <text evidence="5">Localizes to the Z ring in an FtsZ-dependent manner. Targeted to the membrane through a conserved C-terminal amphipathic helix.</text>
</comment>
<comment type="caution">
    <text evidence="8">The sequence shown here is derived from an EMBL/GenBank/DDBJ whole genome shotgun (WGS) entry which is preliminary data.</text>
</comment>
<comment type="similarity">
    <text evidence="5 6">Belongs to the FtsA/MreB family.</text>
</comment>
<dbReference type="EMBL" id="LMCB01000004">
    <property type="protein sequence ID" value="KZL21482.1"/>
    <property type="molecule type" value="Genomic_DNA"/>
</dbReference>
<dbReference type="SUPFAM" id="SSF53067">
    <property type="entry name" value="Actin-like ATPase domain"/>
    <property type="match status" value="2"/>
</dbReference>
<dbReference type="OrthoDB" id="9810567at2"/>
<comment type="function">
    <text evidence="5 6">Cell division protein that is involved in the assembly of the Z ring. May serve as a membrane anchor for the Z ring.</text>
</comment>
<evidence type="ECO:0000313" key="9">
    <source>
        <dbReference type="Proteomes" id="UP000076577"/>
    </source>
</evidence>
<dbReference type="Proteomes" id="UP000076577">
    <property type="component" value="Unassembled WGS sequence"/>
</dbReference>
<dbReference type="Gene3D" id="3.30.420.40">
    <property type="match status" value="2"/>
</dbReference>
<evidence type="ECO:0000259" key="7">
    <source>
        <dbReference type="SMART" id="SM00842"/>
    </source>
</evidence>
<name>A0A166AS19_9HYPH</name>
<dbReference type="HAMAP" id="MF_02033">
    <property type="entry name" value="FtsA"/>
    <property type="match status" value="1"/>
</dbReference>
<sequence>MSSKKNVIFLPRMRPLPSRRSVVVSVLDVGSTKVCCIIAKLVPGDEEDLMPGRSHGIEVLGYGYQASAGMKSGVVVDMDQAEQAIRRAVDQAERMAGVMVETLLVTVSCGRLQSEIFSATVPLRTEGVTEADIQRVLAAGSTHTATEGRAVMHALPISYGLDGNRGIRDPRGMLGRKLGVDMQVVSAEVPPVRNLELCIERGHLQVESLVATPYAAGLSTLVEDETELGVACIDMGGGTTTISIFVDGQMVHLDALAVGGNHVTMDVARALSTRMEAAERLKVLHGSALPSVVDDRDFIQVPPVDTDGDLPTQIPRAMLTRVIRPRVEEILEMVRDRIVASGFAGRVGKRVVLTGGGSQLTGLSETARRILGRNVRLGRPLGISGLPEEAKGPAFSAAVGLLIYPQVAQIEQFEPRHQRRGLTGRGSYLARVGQWIRESF</sequence>
<evidence type="ECO:0000256" key="1">
    <source>
        <dbReference type="ARBA" id="ARBA00022475"/>
    </source>
</evidence>
<keyword evidence="2 5" id="KW-0132">Cell division</keyword>
<dbReference type="Gene3D" id="3.30.1490.110">
    <property type="match status" value="1"/>
</dbReference>
<protein>
    <recommendedName>
        <fullName evidence="5 6">Cell division protein FtsA</fullName>
    </recommendedName>
</protein>
<reference evidence="8 9" key="1">
    <citation type="journal article" date="2016" name="Front. Microbiol.">
        <title>Comparative Genomic Analysis Reveals a Diverse Repertoire of Genes Involved in Prokaryote-Eukaryote Interactions within the Pseudovibrio Genus.</title>
        <authorList>
            <person name="Romano S."/>
            <person name="Fernandez-Guerra A."/>
            <person name="Reen F.J."/>
            <person name="Glockner F.O."/>
            <person name="Crowley S.P."/>
            <person name="O'Sullivan O."/>
            <person name="Cotter P.D."/>
            <person name="Adams C."/>
            <person name="Dobson A.D."/>
            <person name="O'Gara F."/>
        </authorList>
    </citation>
    <scope>NUCLEOTIDE SEQUENCE [LARGE SCALE GENOMIC DNA]</scope>
    <source>
        <strain evidence="8 9">Ad2</strain>
    </source>
</reference>
<dbReference type="GO" id="GO:0043093">
    <property type="term" value="P:FtsZ-dependent cytokinesis"/>
    <property type="evidence" value="ECO:0007669"/>
    <property type="project" value="UniProtKB-UniRule"/>
</dbReference>
<dbReference type="PANTHER" id="PTHR32432">
    <property type="entry name" value="CELL DIVISION PROTEIN FTSA-RELATED"/>
    <property type="match status" value="1"/>
</dbReference>
<dbReference type="Pfam" id="PF02491">
    <property type="entry name" value="SHS2_FTSA"/>
    <property type="match status" value="1"/>
</dbReference>
<dbReference type="GO" id="GO:0009898">
    <property type="term" value="C:cytoplasmic side of plasma membrane"/>
    <property type="evidence" value="ECO:0007669"/>
    <property type="project" value="UniProtKB-UniRule"/>
</dbReference>
<dbReference type="InterPro" id="IPR003494">
    <property type="entry name" value="SHS2_FtsA"/>
</dbReference>
<dbReference type="SMART" id="SM00842">
    <property type="entry name" value="FtsA"/>
    <property type="match status" value="1"/>
</dbReference>
<accession>A0A166AS19</accession>
<dbReference type="STRING" id="989403.SAMN05421798_10649"/>
<evidence type="ECO:0000256" key="3">
    <source>
        <dbReference type="ARBA" id="ARBA00023136"/>
    </source>
</evidence>
<dbReference type="InterPro" id="IPR043129">
    <property type="entry name" value="ATPase_NBD"/>
</dbReference>
<dbReference type="AlphaFoldDB" id="A0A166AS19"/>
<gene>
    <name evidence="5 8" type="primary">ftsA</name>
    <name evidence="8" type="ORF">PsAD2_00777</name>
</gene>
<keyword evidence="4 5" id="KW-0131">Cell cycle</keyword>
<dbReference type="RefSeq" id="WP_068002413.1">
    <property type="nucleotide sequence ID" value="NZ_FOFM01000006.1"/>
</dbReference>
<evidence type="ECO:0000256" key="2">
    <source>
        <dbReference type="ARBA" id="ARBA00022618"/>
    </source>
</evidence>
<comment type="subunit">
    <text evidence="5">Self-interacts. Interacts with FtsZ.</text>
</comment>
<evidence type="ECO:0000256" key="5">
    <source>
        <dbReference type="HAMAP-Rule" id="MF_02033"/>
    </source>
</evidence>
<dbReference type="PIRSF" id="PIRSF003101">
    <property type="entry name" value="FtsA"/>
    <property type="match status" value="1"/>
</dbReference>
<evidence type="ECO:0000256" key="6">
    <source>
        <dbReference type="PIRNR" id="PIRNR003101"/>
    </source>
</evidence>
<dbReference type="NCBIfam" id="TIGR01174">
    <property type="entry name" value="ftsA"/>
    <property type="match status" value="1"/>
</dbReference>
<dbReference type="InterPro" id="IPR020823">
    <property type="entry name" value="Cell_div_FtsA"/>
</dbReference>
<keyword evidence="1 5" id="KW-1003">Cell membrane</keyword>
<feature type="domain" description="SHS2" evidence="7">
    <location>
        <begin position="24"/>
        <end position="220"/>
    </location>
</feature>
<dbReference type="PANTHER" id="PTHR32432:SF4">
    <property type="entry name" value="CELL DIVISION PROTEIN FTSA"/>
    <property type="match status" value="1"/>
</dbReference>
<proteinExistence type="inferred from homology"/>
<dbReference type="InterPro" id="IPR050696">
    <property type="entry name" value="FtsA/MreB"/>
</dbReference>
<dbReference type="CDD" id="cd24048">
    <property type="entry name" value="ASKHA_NBD_FtsA"/>
    <property type="match status" value="1"/>
</dbReference>
<dbReference type="GO" id="GO:0032153">
    <property type="term" value="C:cell division site"/>
    <property type="evidence" value="ECO:0007669"/>
    <property type="project" value="UniProtKB-UniRule"/>
</dbReference>
<evidence type="ECO:0000256" key="4">
    <source>
        <dbReference type="ARBA" id="ARBA00023306"/>
    </source>
</evidence>
<dbReference type="Pfam" id="PF14450">
    <property type="entry name" value="FtsA"/>
    <property type="match status" value="1"/>
</dbReference>
<keyword evidence="3 5" id="KW-0472">Membrane</keyword>
<keyword evidence="9" id="KW-1185">Reference proteome</keyword>
<evidence type="ECO:0000313" key="8">
    <source>
        <dbReference type="EMBL" id="KZL21482.1"/>
    </source>
</evidence>
<dbReference type="PATRIC" id="fig|989403.3.peg.823"/>
<organism evidence="8 9">
    <name type="scientific">Pseudovibrio axinellae</name>
    <dbReference type="NCBI Taxonomy" id="989403"/>
    <lineage>
        <taxon>Bacteria</taxon>
        <taxon>Pseudomonadati</taxon>
        <taxon>Pseudomonadota</taxon>
        <taxon>Alphaproteobacteria</taxon>
        <taxon>Hyphomicrobiales</taxon>
        <taxon>Stappiaceae</taxon>
        <taxon>Pseudovibrio</taxon>
    </lineage>
</organism>